<evidence type="ECO:0000256" key="1">
    <source>
        <dbReference type="ARBA" id="ARBA00004240"/>
    </source>
</evidence>
<comment type="caution">
    <text evidence="7">The sequence shown here is derived from an EMBL/GenBank/DDBJ whole genome shotgun (WGS) entry which is preliminary data.</text>
</comment>
<reference evidence="7" key="1">
    <citation type="submission" date="2020-09" db="EMBL/GenBank/DDBJ databases">
        <title>Bacillus faecalis sp. nov., a moderately halophilic bacterium isolated from cow faeces.</title>
        <authorList>
            <person name="Jiang L."/>
            <person name="Lee J."/>
        </authorList>
    </citation>
    <scope>NUCLEOTIDE SEQUENCE</scope>
    <source>
        <strain evidence="7">AGMB 02131</strain>
    </source>
</reference>
<keyword evidence="4" id="KW-0808">Transferase</keyword>
<feature type="domain" description="Glycosyl transferase family 28 C-terminal" evidence="6">
    <location>
        <begin position="2"/>
        <end position="155"/>
    </location>
</feature>
<evidence type="ECO:0000313" key="8">
    <source>
        <dbReference type="Proteomes" id="UP000602076"/>
    </source>
</evidence>
<name>A0A927CW70_9BACI</name>
<dbReference type="GO" id="GO:0006488">
    <property type="term" value="P:dolichol-linked oligosaccharide biosynthetic process"/>
    <property type="evidence" value="ECO:0007669"/>
    <property type="project" value="InterPro"/>
</dbReference>
<evidence type="ECO:0000256" key="4">
    <source>
        <dbReference type="ARBA" id="ARBA00022679"/>
    </source>
</evidence>
<dbReference type="SUPFAM" id="SSF53756">
    <property type="entry name" value="UDP-Glycosyltransferase/glycogen phosphorylase"/>
    <property type="match status" value="1"/>
</dbReference>
<dbReference type="AlphaFoldDB" id="A0A927CW70"/>
<evidence type="ECO:0000259" key="6">
    <source>
        <dbReference type="Pfam" id="PF04101"/>
    </source>
</evidence>
<proteinExistence type="inferred from homology"/>
<dbReference type="Proteomes" id="UP000602076">
    <property type="component" value="Unassembled WGS sequence"/>
</dbReference>
<evidence type="ECO:0000256" key="3">
    <source>
        <dbReference type="ARBA" id="ARBA00022676"/>
    </source>
</evidence>
<evidence type="ECO:0000256" key="5">
    <source>
        <dbReference type="ARBA" id="ARBA00022824"/>
    </source>
</evidence>
<keyword evidence="5" id="KW-0256">Endoplasmic reticulum</keyword>
<gene>
    <name evidence="7" type="ORF">IEO70_07915</name>
</gene>
<dbReference type="GO" id="GO:0016758">
    <property type="term" value="F:hexosyltransferase activity"/>
    <property type="evidence" value="ECO:0007669"/>
    <property type="project" value="InterPro"/>
</dbReference>
<evidence type="ECO:0000256" key="2">
    <source>
        <dbReference type="ARBA" id="ARBA00006962"/>
    </source>
</evidence>
<keyword evidence="8" id="KW-1185">Reference proteome</keyword>
<dbReference type="PANTHER" id="PTHR12867:SF6">
    <property type="entry name" value="N-ACETYLGLUCOSAMINYLDIPHOSPHODOLICHOL N-ACETYLGLUCOSAMINYLTRANSFERASE"/>
    <property type="match status" value="1"/>
</dbReference>
<evidence type="ECO:0000313" key="7">
    <source>
        <dbReference type="EMBL" id="MBD3108289.1"/>
    </source>
</evidence>
<protein>
    <recommendedName>
        <fullName evidence="6">Glycosyl transferase family 28 C-terminal domain-containing protein</fullName>
    </recommendedName>
</protein>
<dbReference type="Gene3D" id="3.40.50.2000">
    <property type="entry name" value="Glycogen Phosphorylase B"/>
    <property type="match status" value="1"/>
</dbReference>
<dbReference type="PANTHER" id="PTHR12867">
    <property type="entry name" value="GLYCOSYL TRANSFERASE-RELATED"/>
    <property type="match status" value="1"/>
</dbReference>
<comment type="subcellular location">
    <subcellularLocation>
        <location evidence="1">Endoplasmic reticulum</location>
    </subcellularLocation>
</comment>
<dbReference type="Pfam" id="PF04101">
    <property type="entry name" value="Glyco_tran_28_C"/>
    <property type="match status" value="1"/>
</dbReference>
<dbReference type="EMBL" id="JACXSI010000016">
    <property type="protein sequence ID" value="MBD3108289.1"/>
    <property type="molecule type" value="Genomic_DNA"/>
</dbReference>
<sequence>MMIFVTVGTHEQPFDRLLGAINHYAAEKQLAKEQIVVQKGFSKLDLENVTSEAMYSASQMNSFYNEAEVIISHGGPGSMFPAWLLGKQVIAVPRQNRYKEHVDDHQVEFCKFVEKSGKVICVDDISDLPLAIETVMANSTKIDHQSKTSAFVQRFEKELLLISHQ</sequence>
<organism evidence="7 8">
    <name type="scientific">Peribacillus faecalis</name>
    <dbReference type="NCBI Taxonomy" id="2772559"/>
    <lineage>
        <taxon>Bacteria</taxon>
        <taxon>Bacillati</taxon>
        <taxon>Bacillota</taxon>
        <taxon>Bacilli</taxon>
        <taxon>Bacillales</taxon>
        <taxon>Bacillaceae</taxon>
        <taxon>Peribacillus</taxon>
    </lineage>
</organism>
<dbReference type="InterPro" id="IPR007235">
    <property type="entry name" value="Glyco_trans_28_C"/>
</dbReference>
<comment type="similarity">
    <text evidence="2">Belongs to the glycosyltransferase 28 family.</text>
</comment>
<accession>A0A927CW70</accession>
<keyword evidence="3" id="KW-0328">Glycosyltransferase</keyword>
<dbReference type="InterPro" id="IPR039042">
    <property type="entry name" value="Alg13-like"/>
</dbReference>